<keyword evidence="3 9" id="KW-0812">Transmembrane</keyword>
<accession>A0AAN0LM70</accession>
<feature type="transmembrane region" description="Helical" evidence="10">
    <location>
        <begin position="177"/>
        <end position="199"/>
    </location>
</feature>
<dbReference type="AlphaFoldDB" id="A0AAN0LM70"/>
<name>A0AAN0LM70_9ACAR</name>
<feature type="transmembrane region" description="Helical" evidence="10">
    <location>
        <begin position="100"/>
        <end position="125"/>
    </location>
</feature>
<evidence type="ECO:0000256" key="9">
    <source>
        <dbReference type="RuleBase" id="RU000688"/>
    </source>
</evidence>
<evidence type="ECO:0000256" key="5">
    <source>
        <dbReference type="ARBA" id="ARBA00023040"/>
    </source>
</evidence>
<dbReference type="GO" id="GO:0042923">
    <property type="term" value="F:neuropeptide binding"/>
    <property type="evidence" value="ECO:0007669"/>
    <property type="project" value="TreeGrafter"/>
</dbReference>
<dbReference type="SMART" id="SM01381">
    <property type="entry name" value="7TM_GPCR_Srsx"/>
    <property type="match status" value="1"/>
</dbReference>
<keyword evidence="8 9" id="KW-0807">Transducer</keyword>
<feature type="transmembrane region" description="Helical" evidence="10">
    <location>
        <begin position="229"/>
        <end position="250"/>
    </location>
</feature>
<dbReference type="EMBL" id="PP154994">
    <property type="protein sequence ID" value="WRW34068.1"/>
    <property type="molecule type" value="mRNA"/>
</dbReference>
<keyword evidence="7 9" id="KW-0675">Receptor</keyword>
<evidence type="ECO:0000313" key="12">
    <source>
        <dbReference type="EMBL" id="WRW34068.1"/>
    </source>
</evidence>
<dbReference type="SUPFAM" id="SSF81321">
    <property type="entry name" value="Family A G protein-coupled receptor-like"/>
    <property type="match status" value="1"/>
</dbReference>
<dbReference type="GO" id="GO:0004983">
    <property type="term" value="F:neuropeptide Y receptor activity"/>
    <property type="evidence" value="ECO:0007669"/>
    <property type="project" value="InterPro"/>
</dbReference>
<comment type="similarity">
    <text evidence="2 9">Belongs to the G-protein coupled receptor 1 family.</text>
</comment>
<protein>
    <submittedName>
        <fullName evidence="12">G protein-coupled receptor</fullName>
    </submittedName>
</protein>
<dbReference type="PRINTS" id="PR01012">
    <property type="entry name" value="NRPEPTIDEYR"/>
</dbReference>
<dbReference type="GO" id="GO:0005886">
    <property type="term" value="C:plasma membrane"/>
    <property type="evidence" value="ECO:0007669"/>
    <property type="project" value="TreeGrafter"/>
</dbReference>
<sequence length="511" mass="59764">MFTEDETRSELINFKEESQSYKQNIIYNNISTKQLKIGNLTQNLLQNVMNDTVYFEILPSLKVFFYCAYSIIFFVGLFGNILVCYVVYSNKNMNNVTYYFITNLAMSDIFLCLFSVPITPIYLLSFEYWPFGSLFCHLLPFSQGVSVYISSFTLMSIAIERYFLVIHPFNKKMTNNVCFGVICIIWISGIILILPYSIFMELKPYDTNDENNSKWFCDESWPHETSRRTFSTCTSIIQFIVPFIIIAFCYSEVCSRLNERAKSNLGNARKQEYERERSKRTNYMLILIVIIFVICWLPLNAHNLIVDFFPSVNNWPYIKVFSLLAHVTAMCSTCCNPFVYAWLDKAFRKEFKNILPCFNLSKFKPTKAKKNETNDRVKKSKNKKIISFLSLTCKTKDCFTKSNRFNKQTVIVFKNDTHQISIKDENILNDLSKLNHHGNVNIENINDKQNESLISKKNDIFESNMNKEKNFLIIENEDNFCFSNEDVISENTIIDLNNRISIKRNCEANTV</sequence>
<dbReference type="InterPro" id="IPR000611">
    <property type="entry name" value="NPY_rcpt"/>
</dbReference>
<evidence type="ECO:0000256" key="2">
    <source>
        <dbReference type="ARBA" id="ARBA00010663"/>
    </source>
</evidence>
<dbReference type="GO" id="GO:0043005">
    <property type="term" value="C:neuron projection"/>
    <property type="evidence" value="ECO:0007669"/>
    <property type="project" value="TreeGrafter"/>
</dbReference>
<organism evidence="12">
    <name type="scientific">Polyphagotarsonemus latus</name>
    <dbReference type="NCBI Taxonomy" id="1204166"/>
    <lineage>
        <taxon>Eukaryota</taxon>
        <taxon>Metazoa</taxon>
        <taxon>Ecdysozoa</taxon>
        <taxon>Arthropoda</taxon>
        <taxon>Chelicerata</taxon>
        <taxon>Arachnida</taxon>
        <taxon>Acari</taxon>
        <taxon>Acariformes</taxon>
        <taxon>Trombidiformes</taxon>
        <taxon>Prostigmata</taxon>
        <taxon>Eleutherengona</taxon>
        <taxon>Heterostigmata</taxon>
        <taxon>Tarsonemoidea</taxon>
        <taxon>Tarsonemidae</taxon>
        <taxon>Polyphagotarsonemus</taxon>
    </lineage>
</organism>
<evidence type="ECO:0000256" key="8">
    <source>
        <dbReference type="ARBA" id="ARBA00023224"/>
    </source>
</evidence>
<proteinExistence type="evidence at transcript level"/>
<dbReference type="PANTHER" id="PTHR24235">
    <property type="entry name" value="NEUROPEPTIDE Y RECEPTOR"/>
    <property type="match status" value="1"/>
</dbReference>
<feature type="transmembrane region" description="Helical" evidence="10">
    <location>
        <begin position="63"/>
        <end position="88"/>
    </location>
</feature>
<dbReference type="PROSITE" id="PS50262">
    <property type="entry name" value="G_PROTEIN_RECEP_F1_2"/>
    <property type="match status" value="1"/>
</dbReference>
<dbReference type="Pfam" id="PF00001">
    <property type="entry name" value="7tm_1"/>
    <property type="match status" value="1"/>
</dbReference>
<evidence type="ECO:0000256" key="3">
    <source>
        <dbReference type="ARBA" id="ARBA00022692"/>
    </source>
</evidence>
<dbReference type="PANTHER" id="PTHR24235:SF29">
    <property type="entry name" value="GH23382P"/>
    <property type="match status" value="1"/>
</dbReference>
<feature type="transmembrane region" description="Helical" evidence="10">
    <location>
        <begin position="321"/>
        <end position="343"/>
    </location>
</feature>
<evidence type="ECO:0000256" key="4">
    <source>
        <dbReference type="ARBA" id="ARBA00022989"/>
    </source>
</evidence>
<feature type="transmembrane region" description="Helical" evidence="10">
    <location>
        <begin position="145"/>
        <end position="165"/>
    </location>
</feature>
<evidence type="ECO:0000256" key="7">
    <source>
        <dbReference type="ARBA" id="ARBA00023170"/>
    </source>
</evidence>
<dbReference type="PRINTS" id="PR00237">
    <property type="entry name" value="GPCRRHODOPSN"/>
</dbReference>
<feature type="transmembrane region" description="Helical" evidence="10">
    <location>
        <begin position="283"/>
        <end position="301"/>
    </location>
</feature>
<dbReference type="InterPro" id="IPR000276">
    <property type="entry name" value="GPCR_Rhodpsn"/>
</dbReference>
<keyword evidence="4 10" id="KW-1133">Transmembrane helix</keyword>
<dbReference type="Gene3D" id="1.20.1070.10">
    <property type="entry name" value="Rhodopsin 7-helix transmembrane proteins"/>
    <property type="match status" value="1"/>
</dbReference>
<dbReference type="InterPro" id="IPR017452">
    <property type="entry name" value="GPCR_Rhodpsn_7TM"/>
</dbReference>
<keyword evidence="6 10" id="KW-0472">Membrane</keyword>
<keyword evidence="5 9" id="KW-0297">G-protein coupled receptor</keyword>
<evidence type="ECO:0000256" key="6">
    <source>
        <dbReference type="ARBA" id="ARBA00023136"/>
    </source>
</evidence>
<dbReference type="PROSITE" id="PS00237">
    <property type="entry name" value="G_PROTEIN_RECEP_F1_1"/>
    <property type="match status" value="1"/>
</dbReference>
<evidence type="ECO:0000256" key="1">
    <source>
        <dbReference type="ARBA" id="ARBA00004141"/>
    </source>
</evidence>
<evidence type="ECO:0000259" key="11">
    <source>
        <dbReference type="PROSITE" id="PS50262"/>
    </source>
</evidence>
<reference evidence="12" key="1">
    <citation type="submission" date="2024-01" db="EMBL/GenBank/DDBJ databases">
        <title>Genome insights into chemosensory and detoxification machineries of broad mite, Polyphagotarsonemus latus (Tarsonemidae: Acari).</title>
        <authorList>
            <person name="Muthugoundar M."/>
            <person name="P J A."/>
            <person name="Augustine N."/>
        </authorList>
    </citation>
    <scope>NUCLEOTIDE SEQUENCE</scope>
</reference>
<dbReference type="CDD" id="cd15203">
    <property type="entry name" value="7tmA_NPYR-like"/>
    <property type="match status" value="1"/>
</dbReference>
<feature type="domain" description="G-protein coupled receptors family 1 profile" evidence="11">
    <location>
        <begin position="79"/>
        <end position="340"/>
    </location>
</feature>
<evidence type="ECO:0000256" key="10">
    <source>
        <dbReference type="SAM" id="Phobius"/>
    </source>
</evidence>
<comment type="subcellular location">
    <subcellularLocation>
        <location evidence="1">Membrane</location>
        <topology evidence="1">Multi-pass membrane protein</topology>
    </subcellularLocation>
</comment>